<comment type="caution">
    <text evidence="1">The sequence shown here is derived from an EMBL/GenBank/DDBJ whole genome shotgun (WGS) entry which is preliminary data.</text>
</comment>
<dbReference type="PANTHER" id="PTHR41913">
    <property type="entry name" value="DUF1684 DOMAIN-CONTAINING PROTEIN"/>
    <property type="match status" value="1"/>
</dbReference>
<dbReference type="EMBL" id="JACHVQ010000005">
    <property type="protein sequence ID" value="MBB2894346.1"/>
    <property type="molecule type" value="Genomic_DNA"/>
</dbReference>
<dbReference type="InterPro" id="IPR012467">
    <property type="entry name" value="DUF1684"/>
</dbReference>
<dbReference type="RefSeq" id="WP_183322804.1">
    <property type="nucleotide sequence ID" value="NZ_JACHVQ010000005.1"/>
</dbReference>
<accession>A0A839NFE5</accession>
<gene>
    <name evidence="1" type="ORF">FHU39_004388</name>
</gene>
<dbReference type="PANTHER" id="PTHR41913:SF1">
    <property type="entry name" value="DUF1684 DOMAIN-CONTAINING PROTEIN"/>
    <property type="match status" value="1"/>
</dbReference>
<dbReference type="Proteomes" id="UP000559182">
    <property type="component" value="Unassembled WGS sequence"/>
</dbReference>
<protein>
    <recommendedName>
        <fullName evidence="3">DUF1684 domain-containing protein</fullName>
    </recommendedName>
</protein>
<organism evidence="1 2">
    <name type="scientific">Flexivirga oryzae</name>
    <dbReference type="NCBI Taxonomy" id="1794944"/>
    <lineage>
        <taxon>Bacteria</taxon>
        <taxon>Bacillati</taxon>
        <taxon>Actinomycetota</taxon>
        <taxon>Actinomycetes</taxon>
        <taxon>Micrococcales</taxon>
        <taxon>Dermacoccaceae</taxon>
        <taxon>Flexivirga</taxon>
    </lineage>
</organism>
<reference evidence="1 2" key="1">
    <citation type="submission" date="2020-08" db="EMBL/GenBank/DDBJ databases">
        <title>Sequencing the genomes of 1000 actinobacteria strains.</title>
        <authorList>
            <person name="Klenk H.-P."/>
        </authorList>
    </citation>
    <scope>NUCLEOTIDE SEQUENCE [LARGE SCALE GENOMIC DNA]</scope>
    <source>
        <strain evidence="1 2">DSM 105369</strain>
    </source>
</reference>
<dbReference type="AlphaFoldDB" id="A0A839NFE5"/>
<keyword evidence="2" id="KW-1185">Reference proteome</keyword>
<proteinExistence type="predicted"/>
<sequence length="282" mass="30745">MTTDQHAGNVDAVDYESDWQRWHKERDAALASPHGFLAVTALHFLNAEPTRFPVVPGVWVSDARGLRVEIAPDETLELDGQPLVGEHDFGIIAERDGVTVSSGDLEIEVAKRGGFDILRPRDPANPRRTSFRRTPAYPADPAWVLDGFFSPFVEPRPTTVGAAVEGLEHVYDAVGEVTFVHRGRDLRLVAFPGHTEQQLQVLFTDETAGVTTHPAVRSLVLDVTDAGGAVRLDFNRAVNLPCAYTPYATCPLAPLENRLPIAVTAGELDPSLDEARIEQLAG</sequence>
<evidence type="ECO:0000313" key="2">
    <source>
        <dbReference type="Proteomes" id="UP000559182"/>
    </source>
</evidence>
<dbReference type="Pfam" id="PF07920">
    <property type="entry name" value="DUF1684"/>
    <property type="match status" value="1"/>
</dbReference>
<evidence type="ECO:0000313" key="1">
    <source>
        <dbReference type="EMBL" id="MBB2894346.1"/>
    </source>
</evidence>
<evidence type="ECO:0008006" key="3">
    <source>
        <dbReference type="Google" id="ProtNLM"/>
    </source>
</evidence>
<name>A0A839NFE5_9MICO</name>